<keyword evidence="2" id="KW-1185">Reference proteome</keyword>
<proteinExistence type="predicted"/>
<evidence type="ECO:0000313" key="2">
    <source>
        <dbReference type="Proteomes" id="UP001638806"/>
    </source>
</evidence>
<sequence>MLHAAAPGHQLWASLASHVVAAQNETHRCAHIIINAGETKRSNARPAPVVARCAAMPHQPCCSVASHGAMLPWRPSVSLAAALSNTSSHSQGAHVDCQPTAATLLLVTGKTRPWWVRSCFSASEAASNLRPALHHRRGRCALAAASIECTTVHACSITAGKQPNCQRPAPVPSTSVQQQLKAWIGLRPVHVTVGSRATRHGRRSPLSLSDPSTITAVVSAGPVPGETTRQRGQAKAWTTLSTAPGLRQVPSHQ</sequence>
<gene>
    <name evidence="1" type="ORF">ACCO45_000653</name>
</gene>
<evidence type="ECO:0000313" key="1">
    <source>
        <dbReference type="EMBL" id="KAL3963649.1"/>
    </source>
</evidence>
<reference evidence="1" key="1">
    <citation type="submission" date="2024-12" db="EMBL/GenBank/DDBJ databases">
        <title>Comparative genomics and development of molecular markers within Purpureocillium lilacinum and among Purpureocillium species.</title>
        <authorList>
            <person name="Yeh Z.-Y."/>
            <person name="Ni N.-T."/>
            <person name="Lo P.-H."/>
            <person name="Mushyakhwo K."/>
            <person name="Lin C.-F."/>
            <person name="Nai Y.-S."/>
        </authorList>
    </citation>
    <scope>NUCLEOTIDE SEQUENCE</scope>
    <source>
        <strain evidence="1">NCHU-NPUST-175</strain>
    </source>
</reference>
<protein>
    <submittedName>
        <fullName evidence="1">Uncharacterized protein</fullName>
    </submittedName>
</protein>
<dbReference type="EMBL" id="JBGNUJ010000002">
    <property type="protein sequence ID" value="KAL3963649.1"/>
    <property type="molecule type" value="Genomic_DNA"/>
</dbReference>
<dbReference type="Proteomes" id="UP001638806">
    <property type="component" value="Unassembled WGS sequence"/>
</dbReference>
<organism evidence="1 2">
    <name type="scientific">Purpureocillium lilacinum</name>
    <name type="common">Paecilomyces lilacinus</name>
    <dbReference type="NCBI Taxonomy" id="33203"/>
    <lineage>
        <taxon>Eukaryota</taxon>
        <taxon>Fungi</taxon>
        <taxon>Dikarya</taxon>
        <taxon>Ascomycota</taxon>
        <taxon>Pezizomycotina</taxon>
        <taxon>Sordariomycetes</taxon>
        <taxon>Hypocreomycetidae</taxon>
        <taxon>Hypocreales</taxon>
        <taxon>Ophiocordycipitaceae</taxon>
        <taxon>Purpureocillium</taxon>
    </lineage>
</organism>
<name>A0ACC4E4T6_PURLI</name>
<comment type="caution">
    <text evidence="1">The sequence shown here is derived from an EMBL/GenBank/DDBJ whole genome shotgun (WGS) entry which is preliminary data.</text>
</comment>
<accession>A0ACC4E4T6</accession>